<dbReference type="RefSeq" id="WP_164031893.1">
    <property type="nucleotide sequence ID" value="NZ_JAABOQ010000003.1"/>
</dbReference>
<dbReference type="AlphaFoldDB" id="A0A6M0CMZ9"/>
<feature type="chain" id="PRO_5026954039" description="Nuclear transport factor 2 family protein" evidence="1">
    <location>
        <begin position="20"/>
        <end position="171"/>
    </location>
</feature>
<evidence type="ECO:0000313" key="3">
    <source>
        <dbReference type="Proteomes" id="UP000474296"/>
    </source>
</evidence>
<protein>
    <recommendedName>
        <fullName evidence="4">Nuclear transport factor 2 family protein</fullName>
    </recommendedName>
</protein>
<evidence type="ECO:0000313" key="2">
    <source>
        <dbReference type="EMBL" id="NER17424.1"/>
    </source>
</evidence>
<keyword evidence="1" id="KW-0732">Signal</keyword>
<dbReference type="Proteomes" id="UP000474296">
    <property type="component" value="Unassembled WGS sequence"/>
</dbReference>
<dbReference type="EMBL" id="JAABOQ010000003">
    <property type="protein sequence ID" value="NER17424.1"/>
    <property type="molecule type" value="Genomic_DNA"/>
</dbReference>
<keyword evidence="3" id="KW-1185">Reference proteome</keyword>
<feature type="signal peptide" evidence="1">
    <location>
        <begin position="1"/>
        <end position="19"/>
    </location>
</feature>
<sequence>MKKITLFVCALFISVSALVAQSEDELKAQALTDAQASGEATMAWDVDGMMKYVHPNVFAMGGGEENIKKQMQSLKDMMKTNGVSIDNYKVDSVKDFVNEQGEYRCLVATTVNMSISGQKMKNASHLLGIYLEDKKHWSFIEASQLNGPLKAQLFPDFETKMVIPADVMTPQ</sequence>
<evidence type="ECO:0008006" key="4">
    <source>
        <dbReference type="Google" id="ProtNLM"/>
    </source>
</evidence>
<gene>
    <name evidence="2" type="ORF">GWK10_09390</name>
</gene>
<evidence type="ECO:0000256" key="1">
    <source>
        <dbReference type="SAM" id="SignalP"/>
    </source>
</evidence>
<name>A0A6M0CMZ9_9FLAO</name>
<accession>A0A6M0CMZ9</accession>
<proteinExistence type="predicted"/>
<comment type="caution">
    <text evidence="2">The sequence shown here is derived from an EMBL/GenBank/DDBJ whole genome shotgun (WGS) entry which is preliminary data.</text>
</comment>
<reference evidence="2 3" key="1">
    <citation type="submission" date="2020-01" db="EMBL/GenBank/DDBJ databases">
        <title>Spongiivirga citrea KCTC 32990T.</title>
        <authorList>
            <person name="Wang G."/>
        </authorList>
    </citation>
    <scope>NUCLEOTIDE SEQUENCE [LARGE SCALE GENOMIC DNA]</scope>
    <source>
        <strain evidence="2 3">KCTC 32990</strain>
    </source>
</reference>
<organism evidence="2 3">
    <name type="scientific">Spongiivirga citrea</name>
    <dbReference type="NCBI Taxonomy" id="1481457"/>
    <lineage>
        <taxon>Bacteria</taxon>
        <taxon>Pseudomonadati</taxon>
        <taxon>Bacteroidota</taxon>
        <taxon>Flavobacteriia</taxon>
        <taxon>Flavobacteriales</taxon>
        <taxon>Flavobacteriaceae</taxon>
        <taxon>Spongiivirga</taxon>
    </lineage>
</organism>